<dbReference type="RefSeq" id="WP_130919308.1">
    <property type="nucleotide sequence ID" value="NZ_JADLRK010000001.1"/>
</dbReference>
<name>A0A4U8WHB8_9NOCA</name>
<feature type="transmembrane region" description="Helical" evidence="1">
    <location>
        <begin position="286"/>
        <end position="305"/>
    </location>
</feature>
<keyword evidence="1" id="KW-0812">Transmembrane</keyword>
<feature type="transmembrane region" description="Helical" evidence="1">
    <location>
        <begin position="171"/>
        <end position="192"/>
    </location>
</feature>
<accession>A0A4U8WHB8</accession>
<evidence type="ECO:0000313" key="3">
    <source>
        <dbReference type="Proteomes" id="UP000290439"/>
    </source>
</evidence>
<evidence type="ECO:0000256" key="1">
    <source>
        <dbReference type="SAM" id="Phobius"/>
    </source>
</evidence>
<keyword evidence="1" id="KW-0472">Membrane</keyword>
<organism evidence="2 3">
    <name type="scientific">Nocardia cyriacigeorgica</name>
    <dbReference type="NCBI Taxonomy" id="135487"/>
    <lineage>
        <taxon>Bacteria</taxon>
        <taxon>Bacillati</taxon>
        <taxon>Actinomycetota</taxon>
        <taxon>Actinomycetes</taxon>
        <taxon>Mycobacteriales</taxon>
        <taxon>Nocardiaceae</taxon>
        <taxon>Nocardia</taxon>
    </lineage>
</organism>
<dbReference type="EMBL" id="LR215973">
    <property type="protein sequence ID" value="VFB02008.1"/>
    <property type="molecule type" value="Genomic_DNA"/>
</dbReference>
<feature type="transmembrane region" description="Helical" evidence="1">
    <location>
        <begin position="229"/>
        <end position="247"/>
    </location>
</feature>
<proteinExistence type="predicted"/>
<dbReference type="AlphaFoldDB" id="A0A4U8WHB8"/>
<feature type="transmembrane region" description="Helical" evidence="1">
    <location>
        <begin position="198"/>
        <end position="222"/>
    </location>
</feature>
<keyword evidence="1" id="KW-1133">Transmembrane helix</keyword>
<gene>
    <name evidence="2" type="ORF">NCTC10797_05838</name>
</gene>
<reference evidence="2 3" key="1">
    <citation type="submission" date="2019-02" db="EMBL/GenBank/DDBJ databases">
        <authorList>
            <consortium name="Pathogen Informatics"/>
        </authorList>
    </citation>
    <scope>NUCLEOTIDE SEQUENCE [LARGE SCALE GENOMIC DNA]</scope>
    <source>
        <strain evidence="2 3">3012STDY6756504</strain>
    </source>
</reference>
<protein>
    <submittedName>
        <fullName evidence="2">ABC-2 family transporter protein</fullName>
    </submittedName>
</protein>
<dbReference type="Proteomes" id="UP000290439">
    <property type="component" value="Chromosome"/>
</dbReference>
<feature type="transmembrane region" description="Helical" evidence="1">
    <location>
        <begin position="7"/>
        <end position="27"/>
    </location>
</feature>
<feature type="transmembrane region" description="Helical" evidence="1">
    <location>
        <begin position="137"/>
        <end position="159"/>
    </location>
</feature>
<evidence type="ECO:0000313" key="2">
    <source>
        <dbReference type="EMBL" id="VFB02008.1"/>
    </source>
</evidence>
<sequence>MNVTQRAVAIGAVAALIQAMMLIAFAWPAANMGPRDLPVVVTGPQAAMVAERLAAHDPDAFEITTTPDENAARAAITDREVYGAIVTGGGAPRVLIASGASPAVAQQLTQVAQQMSGVPAPAVEDLVAADPDDPRGVGFGAMALPLVMSGIAAGVLLTLLVPSAIGRMTGLLSFAVAGGLLSMVIVQGWLSLIPGDYLVVSAVAGLVSFAVAGTVTGMAAVVGRAGIGIAALTMLLIGNPFSAATSAPELLPQPWGAIGQLLPPGAAASLLRSVAFFDGAGATGPLVVLLVWAGLAVVLLAIGAVRERRGSDEQAAAPVPAMAG</sequence>